<evidence type="ECO:0000256" key="1">
    <source>
        <dbReference type="SAM" id="MobiDB-lite"/>
    </source>
</evidence>
<proteinExistence type="predicted"/>
<reference evidence="2" key="1">
    <citation type="journal article" date="2020" name="Nat. Commun.">
        <title>Large-scale genome sequencing of mycorrhizal fungi provides insights into the early evolution of symbiotic traits.</title>
        <authorList>
            <person name="Miyauchi S."/>
            <person name="Kiss E."/>
            <person name="Kuo A."/>
            <person name="Drula E."/>
            <person name="Kohler A."/>
            <person name="Sanchez-Garcia M."/>
            <person name="Morin E."/>
            <person name="Andreopoulos B."/>
            <person name="Barry K.W."/>
            <person name="Bonito G."/>
            <person name="Buee M."/>
            <person name="Carver A."/>
            <person name="Chen C."/>
            <person name="Cichocki N."/>
            <person name="Clum A."/>
            <person name="Culley D."/>
            <person name="Crous P.W."/>
            <person name="Fauchery L."/>
            <person name="Girlanda M."/>
            <person name="Hayes R.D."/>
            <person name="Keri Z."/>
            <person name="LaButti K."/>
            <person name="Lipzen A."/>
            <person name="Lombard V."/>
            <person name="Magnuson J."/>
            <person name="Maillard F."/>
            <person name="Murat C."/>
            <person name="Nolan M."/>
            <person name="Ohm R.A."/>
            <person name="Pangilinan J."/>
            <person name="Pereira M.F."/>
            <person name="Perotto S."/>
            <person name="Peter M."/>
            <person name="Pfister S."/>
            <person name="Riley R."/>
            <person name="Sitrit Y."/>
            <person name="Stielow J.B."/>
            <person name="Szollosi G."/>
            <person name="Zifcakova L."/>
            <person name="Stursova M."/>
            <person name="Spatafora J.W."/>
            <person name="Tedersoo L."/>
            <person name="Vaario L.M."/>
            <person name="Yamada A."/>
            <person name="Yan M."/>
            <person name="Wang P."/>
            <person name="Xu J."/>
            <person name="Bruns T."/>
            <person name="Baldrian P."/>
            <person name="Vilgalys R."/>
            <person name="Dunand C."/>
            <person name="Henrissat B."/>
            <person name="Grigoriev I.V."/>
            <person name="Hibbett D."/>
            <person name="Nagy L.G."/>
            <person name="Martin F.M."/>
        </authorList>
    </citation>
    <scope>NUCLEOTIDE SEQUENCE</scope>
    <source>
        <strain evidence="2">UH-Tt-Lm1</strain>
    </source>
</reference>
<accession>A0A9P6HD98</accession>
<sequence length="1057" mass="119783">MTTNTTPLVSRPSSTPPPSRQPLRSVFDRFGLSRLYPVKPNSIPDPARVTFEEGTTSAPAPAPAPSKRRKLGDILKPYPNLSSFLFDHQFWTSSGSKSRNDRNALRDVIVREDFDPSALKGVNFEAIEKDLRQTGGSGWRETLLTIRVPKGIKMTKAAKRAAATEQSRFRRGEPSTSTVERSIPGAPITIHDFQHRSFCDIIRETFSSDPAAHSFHYHPYELKWTPPGTDTAERVHGELYTSQAWLDEDTNVQSLVLEPGETDRDVPRAIAAIMLASDATLLGPFASSKAWPIYVYFGNQSKYDRAKPTQHAAHHLAYLPSVDEIQELIQRALNKAPSRALLTHCRRELFQAAQAVLLNDPEFQHAYKNGIIVKCIDGITRRLFPRIFTYSADYPEKTLVATIRDQGKCPCARCLVTMDEIPNLGTTEDRKTRLEKQRVDSAEHQTLVKEARKKLYDEGYAVDGEHVDGLLKDESLVPTENAFSSALGKFGLDIFKILTVDVLHEFELGVGKGVFIHLVRMLESVAPRQVNILNERFRQVPVFGNSAVCRFSSNVSEMKQMEGHDFENIIQCIIPCINGLLPEPHNTTVLSMLFVLGTWHSLAKLRMHTDSSLKLLDDATTCLGITLRYFTRVTCPEFPTKETAAEFNKRKRKEATSTTKLPDKNARKPKTFNMKTIKLHSLGDYVSHIRTYGTTDSYDTGVSELSHGRVKTRHRVRTSKKNTMRQLGNIDFVETQVRRIAAEVNTIGVPMKSTSSASTVPLSAHYHIAKDVKKPLILGEWLITHSEDPALKDFLPHLKQHLYARLLESDPLYDCGHYRGLIIQDGILYKHSIARFNFTTYDLQQDQDIIHIPFDKQDILVYNPEEQGPYPWAFARVLGIYHAKVSTQTHRDPKTYYFLWVRWFKRDNSLLSFLTARQFDQVEFVPYDSPDDEPFGFVNPETVIRGCHLIPDFDSGRTHDLMPASAFQDGEGDWKRFCVAHFSDRDLMMRFTGLGVGHLEYKSRDIHGLTVEDEPNWLELCPTAAVETEKAGIEPELDDDSDSDNTAESEDQDDRNF</sequence>
<feature type="region of interest" description="Disordered" evidence="1">
    <location>
        <begin position="163"/>
        <end position="182"/>
    </location>
</feature>
<dbReference type="Pfam" id="PF18759">
    <property type="entry name" value="Plavaka"/>
    <property type="match status" value="1"/>
</dbReference>
<dbReference type="AlphaFoldDB" id="A0A9P6HD98"/>
<dbReference type="EMBL" id="WIUZ02000008">
    <property type="protein sequence ID" value="KAF9784623.1"/>
    <property type="molecule type" value="Genomic_DNA"/>
</dbReference>
<dbReference type="InterPro" id="IPR041078">
    <property type="entry name" value="Plavaka"/>
</dbReference>
<dbReference type="OrthoDB" id="2687259at2759"/>
<reference evidence="2" key="2">
    <citation type="submission" date="2020-11" db="EMBL/GenBank/DDBJ databases">
        <authorList>
            <consortium name="DOE Joint Genome Institute"/>
            <person name="Kuo A."/>
            <person name="Miyauchi S."/>
            <person name="Kiss E."/>
            <person name="Drula E."/>
            <person name="Kohler A."/>
            <person name="Sanchez-Garcia M."/>
            <person name="Andreopoulos B."/>
            <person name="Barry K.W."/>
            <person name="Bonito G."/>
            <person name="Buee M."/>
            <person name="Carver A."/>
            <person name="Chen C."/>
            <person name="Cichocki N."/>
            <person name="Clum A."/>
            <person name="Culley D."/>
            <person name="Crous P.W."/>
            <person name="Fauchery L."/>
            <person name="Girlanda M."/>
            <person name="Hayes R."/>
            <person name="Keri Z."/>
            <person name="Labutti K."/>
            <person name="Lipzen A."/>
            <person name="Lombard V."/>
            <person name="Magnuson J."/>
            <person name="Maillard F."/>
            <person name="Morin E."/>
            <person name="Murat C."/>
            <person name="Nolan M."/>
            <person name="Ohm R."/>
            <person name="Pangilinan J."/>
            <person name="Pereira M."/>
            <person name="Perotto S."/>
            <person name="Peter M."/>
            <person name="Riley R."/>
            <person name="Sitrit Y."/>
            <person name="Stielow B."/>
            <person name="Szollosi G."/>
            <person name="Zifcakova L."/>
            <person name="Stursova M."/>
            <person name="Spatafora J.W."/>
            <person name="Tedersoo L."/>
            <person name="Vaario L.-M."/>
            <person name="Yamada A."/>
            <person name="Yan M."/>
            <person name="Wang P."/>
            <person name="Xu J."/>
            <person name="Bruns T."/>
            <person name="Baldrian P."/>
            <person name="Vilgalys R."/>
            <person name="Henrissat B."/>
            <person name="Grigoriev I.V."/>
            <person name="Hibbett D."/>
            <person name="Nagy L.G."/>
            <person name="Martin F.M."/>
        </authorList>
    </citation>
    <scope>NUCLEOTIDE SEQUENCE</scope>
    <source>
        <strain evidence="2">UH-Tt-Lm1</strain>
    </source>
</reference>
<name>A0A9P6HD98_9AGAM</name>
<feature type="region of interest" description="Disordered" evidence="1">
    <location>
        <begin position="43"/>
        <end position="70"/>
    </location>
</feature>
<feature type="compositionally biased region" description="Acidic residues" evidence="1">
    <location>
        <begin position="1035"/>
        <end position="1057"/>
    </location>
</feature>
<feature type="compositionally biased region" description="Low complexity" evidence="1">
    <location>
        <begin position="1"/>
        <end position="13"/>
    </location>
</feature>
<gene>
    <name evidence="2" type="ORF">BJ322DRAFT_1007222</name>
</gene>
<feature type="region of interest" description="Disordered" evidence="1">
    <location>
        <begin position="1028"/>
        <end position="1057"/>
    </location>
</feature>
<dbReference type="Proteomes" id="UP000736335">
    <property type="component" value="Unassembled WGS sequence"/>
</dbReference>
<protein>
    <submittedName>
        <fullName evidence="2">Uncharacterized protein</fullName>
    </submittedName>
</protein>
<evidence type="ECO:0000313" key="3">
    <source>
        <dbReference type="Proteomes" id="UP000736335"/>
    </source>
</evidence>
<feature type="region of interest" description="Disordered" evidence="1">
    <location>
        <begin position="646"/>
        <end position="667"/>
    </location>
</feature>
<evidence type="ECO:0000313" key="2">
    <source>
        <dbReference type="EMBL" id="KAF9784623.1"/>
    </source>
</evidence>
<comment type="caution">
    <text evidence="2">The sequence shown here is derived from an EMBL/GenBank/DDBJ whole genome shotgun (WGS) entry which is preliminary data.</text>
</comment>
<keyword evidence="3" id="KW-1185">Reference proteome</keyword>
<organism evidence="2 3">
    <name type="scientific">Thelephora terrestris</name>
    <dbReference type="NCBI Taxonomy" id="56493"/>
    <lineage>
        <taxon>Eukaryota</taxon>
        <taxon>Fungi</taxon>
        <taxon>Dikarya</taxon>
        <taxon>Basidiomycota</taxon>
        <taxon>Agaricomycotina</taxon>
        <taxon>Agaricomycetes</taxon>
        <taxon>Thelephorales</taxon>
        <taxon>Thelephoraceae</taxon>
        <taxon>Thelephora</taxon>
    </lineage>
</organism>
<feature type="region of interest" description="Disordered" evidence="1">
    <location>
        <begin position="1"/>
        <end position="24"/>
    </location>
</feature>